<feature type="compositionally biased region" description="Low complexity" evidence="1">
    <location>
        <begin position="376"/>
        <end position="396"/>
    </location>
</feature>
<evidence type="ECO:0000313" key="3">
    <source>
        <dbReference type="Proteomes" id="UP000076874"/>
    </source>
</evidence>
<feature type="compositionally biased region" description="Basic and acidic residues" evidence="1">
    <location>
        <begin position="833"/>
        <end position="852"/>
    </location>
</feature>
<accession>A0A162LCJ6</accession>
<feature type="region of interest" description="Disordered" evidence="1">
    <location>
        <begin position="330"/>
        <end position="447"/>
    </location>
</feature>
<feature type="region of interest" description="Disordered" evidence="1">
    <location>
        <begin position="662"/>
        <end position="765"/>
    </location>
</feature>
<feature type="region of interest" description="Disordered" evidence="1">
    <location>
        <begin position="823"/>
        <end position="874"/>
    </location>
</feature>
<reference evidence="2 3" key="1">
    <citation type="journal article" date="2016" name="Genome Biol. Evol.">
        <title>Divergent and convergent evolution of fungal pathogenicity.</title>
        <authorList>
            <person name="Shang Y."/>
            <person name="Xiao G."/>
            <person name="Zheng P."/>
            <person name="Cen K."/>
            <person name="Zhan S."/>
            <person name="Wang C."/>
        </authorList>
    </citation>
    <scope>NUCLEOTIDE SEQUENCE [LARGE SCALE GENOMIC DNA]</scope>
    <source>
        <strain evidence="2 3">RCEF 264</strain>
    </source>
</reference>
<proteinExistence type="predicted"/>
<feature type="compositionally biased region" description="Basic and acidic residues" evidence="1">
    <location>
        <begin position="666"/>
        <end position="676"/>
    </location>
</feature>
<feature type="region of interest" description="Disordered" evidence="1">
    <location>
        <begin position="1094"/>
        <end position="1114"/>
    </location>
</feature>
<dbReference type="STRING" id="1081102.A0A162LCJ6"/>
<feature type="compositionally biased region" description="Low complexity" evidence="1">
    <location>
        <begin position="276"/>
        <end position="285"/>
    </location>
</feature>
<feature type="compositionally biased region" description="Low complexity" evidence="1">
    <location>
        <begin position="521"/>
        <end position="531"/>
    </location>
</feature>
<sequence length="1251" mass="138555">MRPTATLPISAADGKPLPPPSPTSTPSPTTKSFAANPPHLFKKHKLLPHPKKDASSYKGGLRGPRPLAPHKGQDLTLASLTAAHPTNGSVSDHGSTVNSQPPSPRALKHYPPKRESGGPDLPPTPPAHSRNSSSTYSVLPSSATYVQSPERSTEDVQIKPALPTTPTKQMSPPTPDVTPPHILQQEDRRMKAPSLRPPLRDRNLSKGTTDSRTESFRTARENPSSSSSDNEDGSSALRPDFASTKASESAAPRVVNGGDEGSRRKRQPKAVGLGLGLESSPEGSSTPRSRREFVNFDGDWGFNAAEEATQRNGNSHRNAVAEGHRSHWNAVAPPLQRDEVVEDSTVTPTNATKALRSMSLPQRILTFPSPDASHTQFKNQKQEQQQQQQQQMLQKQHPSPPQRRKSKQRQQRQPLASAAPIAAEMASLPRVPSDGEKDRRISTMSSKSTVSTVVEALLVGTPPQRQRTLRHVKKQVGLRDSGLDLSPTSSVPTSLLYDEGSRQRRANGSRFSNSGHDSMVSTTTINSISSRSARREIWKAGGIPVVVVPGRMSSAKSSSREPSLRSTSSRRSRRSQSLHSVPLSHPPKSRDYSPYVEQRKGRSRTYSESDGSAPGDQRTIDFPPVVPRRTSSLSAPTSRNASRSGSLTAESVHVHTALLASHLKKHEQSQGRDQKHVRVQPQGQNEVQKPETAQEKPLVDSEHGYRPPSDTLFPEVRVQNASFEEETLLPRPREDEYDDYTYGRGEESNHDRNHDSHGHFDPRTSVDRHVDQYSARHLSPHNTPFSLASIETTTTHHSQAEVSEALAVNIYPHQNTSVLVVDHSTRPSDCSDDSQRDQLTDVTERSGSKDDSSPASEFASARTPSSFPTTPLKPEITASNYDAVADVPATPSQQLASGDDVDSPLRNPRIPPEPPAINFIPATPSGLTPTAEEQRHRGNYFEEVDDSRTRRRSVSLVLRRALSRGRTTEYGPSASRTKGLLIRTLSLTRGVQKRAMSPQRFNSADGERDLSFDVEPAEEDKLHPFWRPASSHYPGYTNPFLRGMDDIDNDHDNDDNNNNEETYRYPPIDNRPRGPQRSLSSRLKKTFAILPVNDPEDYYPATSNEGPDRRTVRRTPSGNLRVVKYRGSVESLSQMAVQPDHRPYTAPERQSRWLFFWRPPSLQKERGNGQSYGGLADTRDKKIVNILPNLGDKLGEYGPHTIPRRFSERRREKRSNELRQMISAPQEVRDGVGEVIRRTNYRDAFTQAQVG</sequence>
<evidence type="ECO:0000256" key="1">
    <source>
        <dbReference type="SAM" id="MobiDB-lite"/>
    </source>
</evidence>
<feature type="region of interest" description="Disordered" evidence="1">
    <location>
        <begin position="1"/>
        <end position="293"/>
    </location>
</feature>
<feature type="compositionally biased region" description="Basic and acidic residues" evidence="1">
    <location>
        <begin position="744"/>
        <end position="765"/>
    </location>
</feature>
<dbReference type="OrthoDB" id="3870679at2759"/>
<feature type="compositionally biased region" description="Polar residues" evidence="1">
    <location>
        <begin position="76"/>
        <end position="100"/>
    </location>
</feature>
<feature type="compositionally biased region" description="Polar residues" evidence="1">
    <location>
        <begin position="129"/>
        <end position="150"/>
    </location>
</feature>
<keyword evidence="3" id="KW-1185">Reference proteome</keyword>
<organism evidence="2 3">
    <name type="scientific">Niveomyces insectorum RCEF 264</name>
    <dbReference type="NCBI Taxonomy" id="1081102"/>
    <lineage>
        <taxon>Eukaryota</taxon>
        <taxon>Fungi</taxon>
        <taxon>Dikarya</taxon>
        <taxon>Ascomycota</taxon>
        <taxon>Pezizomycotina</taxon>
        <taxon>Sordariomycetes</taxon>
        <taxon>Hypocreomycetidae</taxon>
        <taxon>Hypocreales</taxon>
        <taxon>Cordycipitaceae</taxon>
        <taxon>Niveomyces</taxon>
    </lineage>
</organism>
<feature type="compositionally biased region" description="Basic and acidic residues" evidence="1">
    <location>
        <begin position="198"/>
        <end position="220"/>
    </location>
</feature>
<protein>
    <submittedName>
        <fullName evidence="2">Uncharacterized protein</fullName>
    </submittedName>
</protein>
<evidence type="ECO:0000313" key="2">
    <source>
        <dbReference type="EMBL" id="OAA68664.1"/>
    </source>
</evidence>
<feature type="compositionally biased region" description="Acidic residues" evidence="1">
    <location>
        <begin position="1046"/>
        <end position="1058"/>
    </location>
</feature>
<feature type="region of interest" description="Disordered" evidence="1">
    <location>
        <begin position="891"/>
        <end position="922"/>
    </location>
</feature>
<dbReference type="AlphaFoldDB" id="A0A162LCJ6"/>
<feature type="compositionally biased region" description="Polar residues" evidence="1">
    <location>
        <begin position="629"/>
        <end position="649"/>
    </location>
</feature>
<feature type="compositionally biased region" description="Low complexity" evidence="1">
    <location>
        <begin position="411"/>
        <end position="429"/>
    </location>
</feature>
<feature type="region of interest" description="Disordered" evidence="1">
    <location>
        <begin position="1037"/>
        <end position="1080"/>
    </location>
</feature>
<feature type="region of interest" description="Disordered" evidence="1">
    <location>
        <begin position="549"/>
        <end position="650"/>
    </location>
</feature>
<dbReference type="EMBL" id="AZHD01000001">
    <property type="protein sequence ID" value="OAA68664.1"/>
    <property type="molecule type" value="Genomic_DNA"/>
</dbReference>
<dbReference type="Proteomes" id="UP000076874">
    <property type="component" value="Unassembled WGS sequence"/>
</dbReference>
<feature type="compositionally biased region" description="Polar residues" evidence="1">
    <location>
        <begin position="509"/>
        <end position="520"/>
    </location>
</feature>
<feature type="compositionally biased region" description="Basic and acidic residues" evidence="1">
    <location>
        <begin position="688"/>
        <end position="705"/>
    </location>
</feature>
<feature type="region of interest" description="Disordered" evidence="1">
    <location>
        <begin position="480"/>
        <end position="531"/>
    </location>
</feature>
<name>A0A162LCJ6_9HYPO</name>
<feature type="compositionally biased region" description="Low complexity" evidence="1">
    <location>
        <begin position="483"/>
        <end position="496"/>
    </location>
</feature>
<feature type="compositionally biased region" description="Pro residues" evidence="1">
    <location>
        <begin position="16"/>
        <end position="25"/>
    </location>
</feature>
<feature type="compositionally biased region" description="Basic residues" evidence="1">
    <location>
        <begin position="40"/>
        <end position="49"/>
    </location>
</feature>
<gene>
    <name evidence="2" type="ORF">SPI_00859</name>
</gene>
<comment type="caution">
    <text evidence="2">The sequence shown here is derived from an EMBL/GenBank/DDBJ whole genome shotgun (WGS) entry which is preliminary data.</text>
</comment>